<evidence type="ECO:0000313" key="4">
    <source>
        <dbReference type="Proteomes" id="UP000266272"/>
    </source>
</evidence>
<dbReference type="AlphaFoldDB" id="A0A395NAU8"/>
<accession>A0A395NAU8</accession>
<keyword evidence="3" id="KW-0808">Transferase</keyword>
<dbReference type="InterPro" id="IPR050879">
    <property type="entry name" value="Acyltransferase_3"/>
</dbReference>
<dbReference type="OrthoDB" id="5819582at2759"/>
<dbReference type="PANTHER" id="PTHR23028">
    <property type="entry name" value="ACETYLTRANSFERASE"/>
    <property type="match status" value="1"/>
</dbReference>
<evidence type="ECO:0000313" key="3">
    <source>
        <dbReference type="EMBL" id="RFU73232.1"/>
    </source>
</evidence>
<proteinExistence type="predicted"/>
<keyword evidence="1" id="KW-0472">Membrane</keyword>
<keyword evidence="1" id="KW-0812">Transmembrane</keyword>
<dbReference type="Proteomes" id="UP000266272">
    <property type="component" value="Unassembled WGS sequence"/>
</dbReference>
<protein>
    <submittedName>
        <fullName evidence="3">Acyltransferase 3</fullName>
    </submittedName>
</protein>
<organism evidence="3 4">
    <name type="scientific">Trichoderma arundinaceum</name>
    <dbReference type="NCBI Taxonomy" id="490622"/>
    <lineage>
        <taxon>Eukaryota</taxon>
        <taxon>Fungi</taxon>
        <taxon>Dikarya</taxon>
        <taxon>Ascomycota</taxon>
        <taxon>Pezizomycotina</taxon>
        <taxon>Sordariomycetes</taxon>
        <taxon>Hypocreomycetidae</taxon>
        <taxon>Hypocreales</taxon>
        <taxon>Hypocreaceae</taxon>
        <taxon>Trichoderma</taxon>
    </lineage>
</organism>
<keyword evidence="4" id="KW-1185">Reference proteome</keyword>
<gene>
    <name evidence="3" type="ORF">TARUN_9018</name>
</gene>
<feature type="transmembrane region" description="Helical" evidence="1">
    <location>
        <begin position="207"/>
        <end position="226"/>
    </location>
</feature>
<dbReference type="PANTHER" id="PTHR23028:SF134">
    <property type="entry name" value="PUTATIVE (AFU_ORTHOLOGUE AFUA_4G08520)-RELATED"/>
    <property type="match status" value="1"/>
</dbReference>
<evidence type="ECO:0000256" key="1">
    <source>
        <dbReference type="SAM" id="Phobius"/>
    </source>
</evidence>
<dbReference type="EMBL" id="PXOA01000681">
    <property type="protein sequence ID" value="RFU73232.1"/>
    <property type="molecule type" value="Genomic_DNA"/>
</dbReference>
<dbReference type="GO" id="GO:0016747">
    <property type="term" value="F:acyltransferase activity, transferring groups other than amino-acyl groups"/>
    <property type="evidence" value="ECO:0007669"/>
    <property type="project" value="InterPro"/>
</dbReference>
<comment type="caution">
    <text evidence="3">The sequence shown here is derived from an EMBL/GenBank/DDBJ whole genome shotgun (WGS) entry which is preliminary data.</text>
</comment>
<dbReference type="Pfam" id="PF01757">
    <property type="entry name" value="Acyl_transf_3"/>
    <property type="match status" value="1"/>
</dbReference>
<keyword evidence="1" id="KW-1133">Transmembrane helix</keyword>
<keyword evidence="3" id="KW-0012">Acyltransferase</keyword>
<sequence>MQIFSIHWRLRWFPLLQRSSESLDPAEEHDMLESQDRESISSLNKDHVSTQWAGFTSNISIVMVDLILFFIPSFFRSHGDTGEQSRNGDASTLALDGLRGYAALAVMNYHILYAYQPFVFYGYGLSETAAAQCARPEDMYYRNKWFHQLPILRLAYLGTWPISVFFVLSGFVLSYKPLCKSKDPSSGFTKAVKSVASSLIRRPIRLYGPPLLASFITMLAIQLGAYEHSRKITNDPKWVTVINEEHQERLGSFNAQLLHWLNQSWRMLYVFCLDAH</sequence>
<feature type="transmembrane region" description="Helical" evidence="1">
    <location>
        <begin position="154"/>
        <end position="175"/>
    </location>
</feature>
<feature type="transmembrane region" description="Helical" evidence="1">
    <location>
        <begin position="52"/>
        <end position="75"/>
    </location>
</feature>
<evidence type="ECO:0000259" key="2">
    <source>
        <dbReference type="Pfam" id="PF01757"/>
    </source>
</evidence>
<reference evidence="3 4" key="1">
    <citation type="journal article" date="2018" name="PLoS Pathog.">
        <title>Evolution of structural diversity of trichothecenes, a family of toxins produced by plant pathogenic and entomopathogenic fungi.</title>
        <authorList>
            <person name="Proctor R.H."/>
            <person name="McCormick S.P."/>
            <person name="Kim H.S."/>
            <person name="Cardoza R.E."/>
            <person name="Stanley A.M."/>
            <person name="Lindo L."/>
            <person name="Kelly A."/>
            <person name="Brown D.W."/>
            <person name="Lee T."/>
            <person name="Vaughan M.M."/>
            <person name="Alexander N.J."/>
            <person name="Busman M."/>
            <person name="Gutierrez S."/>
        </authorList>
    </citation>
    <scope>NUCLEOTIDE SEQUENCE [LARGE SCALE GENOMIC DNA]</scope>
    <source>
        <strain evidence="3 4">IBT 40837</strain>
    </source>
</reference>
<dbReference type="InterPro" id="IPR002656">
    <property type="entry name" value="Acyl_transf_3_dom"/>
</dbReference>
<name>A0A395NAU8_TRIAR</name>
<dbReference type="STRING" id="490622.A0A395NAU8"/>
<feature type="domain" description="Acyltransferase 3" evidence="2">
    <location>
        <begin position="94"/>
        <end position="272"/>
    </location>
</feature>